<reference evidence="2" key="2">
    <citation type="submission" date="2004-02" db="EMBL/GenBank/DDBJ databases">
        <authorList>
            <person name="Fuetterer O."/>
            <person name="Angelov A."/>
            <person name="Liesegang H."/>
            <person name="Gottschalk G."/>
            <person name="Schleper C."/>
            <person name="Schepers B."/>
            <person name="Dock C."/>
            <person name="Antranikian G."/>
            <person name="Liebl W."/>
        </authorList>
    </citation>
    <scope>NUCLEOTIDE SEQUENCE</scope>
    <source>
        <strain evidence="2">DSM 9790</strain>
    </source>
</reference>
<dbReference type="EMBL" id="FWYE01000002">
    <property type="protein sequence ID" value="SMD31045.1"/>
    <property type="molecule type" value="Genomic_DNA"/>
</dbReference>
<proteinExistence type="predicted"/>
<evidence type="ECO:0000313" key="4">
    <source>
        <dbReference type="Proteomes" id="UP000000438"/>
    </source>
</evidence>
<keyword evidence="1" id="KW-1133">Transmembrane helix</keyword>
<dbReference type="InParanoid" id="Q6KZG7"/>
<feature type="transmembrane region" description="Helical" evidence="1">
    <location>
        <begin position="238"/>
        <end position="258"/>
    </location>
</feature>
<evidence type="ECO:0000313" key="2">
    <source>
        <dbReference type="EMBL" id="AAT43885.1"/>
    </source>
</evidence>
<feature type="transmembrane region" description="Helical" evidence="1">
    <location>
        <begin position="182"/>
        <end position="202"/>
    </location>
</feature>
<keyword evidence="5" id="KW-1185">Reference proteome</keyword>
<reference evidence="2 4" key="1">
    <citation type="journal article" date="2004" name="Proc. Natl. Acad. Sci. U.S.A.">
        <title>Genome sequence of Picrophilus torridus and its implications for life around pH 0.</title>
        <authorList>
            <person name="Futterer O."/>
            <person name="Angelov A."/>
            <person name="Liesegang H."/>
            <person name="Gottschalk G."/>
            <person name="Schleper C."/>
            <person name="Schepers B."/>
            <person name="Dock C."/>
            <person name="Antranikian G."/>
            <person name="Liebl W."/>
        </authorList>
    </citation>
    <scope>NUCLEOTIDE SEQUENCE [LARGE SCALE GENOMIC DNA]</scope>
    <source>
        <strain evidence="4">ATCC 700027 / DSM 9790 / JCM 10055 / NBRC 100828</strain>
        <strain evidence="2">DSM 9790</strain>
    </source>
</reference>
<dbReference type="PaxDb" id="263820-PTO1300"/>
<feature type="transmembrane region" description="Helical" evidence="1">
    <location>
        <begin position="140"/>
        <end position="161"/>
    </location>
</feature>
<dbReference type="OrthoDB" id="36231at2157"/>
<dbReference type="KEGG" id="pto:PTO1300"/>
<evidence type="ECO:0000313" key="5">
    <source>
        <dbReference type="Proteomes" id="UP000192315"/>
    </source>
</evidence>
<keyword evidence="1" id="KW-0812">Transmembrane</keyword>
<evidence type="ECO:0000256" key="1">
    <source>
        <dbReference type="SAM" id="Phobius"/>
    </source>
</evidence>
<evidence type="ECO:0000313" key="3">
    <source>
        <dbReference type="EMBL" id="SMD31045.1"/>
    </source>
</evidence>
<gene>
    <name evidence="2" type="ordered locus">PTO1300</name>
    <name evidence="3" type="ORF">SAMN02745355_0964</name>
</gene>
<sequence>MLSNIIHYDFLFQTVLAFMIIIVGGTVEGYGYGLSLGTNWPYTRDMPEKAKTGDPEVWHRILATLLGLNSLALLILHFDIVTITGFVLIVGTALLGMATLYTLAGKAPSVVQGLHDILAYSTALTYLIGFTGYYSNLGSFILNTIPIYFFFLVIFMGGMTTGQRGFQKPIGYFKFPKTKSQYIWTLHGISVLLFIIILSIYFYNYNVAILILAIQILVGIMVFIFVNKNAARPGFIVPLHQTMTILIVISIFFQLSLFKVI</sequence>
<accession>Q6KZG7</accession>
<feature type="transmembrane region" description="Helical" evidence="1">
    <location>
        <begin position="12"/>
        <end position="36"/>
    </location>
</feature>
<keyword evidence="1" id="KW-0472">Membrane</keyword>
<dbReference type="EMBL" id="AE017261">
    <property type="protein sequence ID" value="AAT43885.1"/>
    <property type="molecule type" value="Genomic_DNA"/>
</dbReference>
<feature type="transmembrane region" description="Helical" evidence="1">
    <location>
        <begin position="208"/>
        <end position="226"/>
    </location>
</feature>
<dbReference type="GeneID" id="2843999"/>
<name>Q6KZG7_PICTO</name>
<dbReference type="AlphaFoldDB" id="Q6KZG7"/>
<feature type="transmembrane region" description="Helical" evidence="1">
    <location>
        <begin position="83"/>
        <end position="105"/>
    </location>
</feature>
<dbReference type="RefSeq" id="WP_011178101.1">
    <property type="nucleotide sequence ID" value="NC_005877.1"/>
</dbReference>
<feature type="transmembrane region" description="Helical" evidence="1">
    <location>
        <begin position="117"/>
        <end position="134"/>
    </location>
</feature>
<reference evidence="3 5" key="3">
    <citation type="submission" date="2017-04" db="EMBL/GenBank/DDBJ databases">
        <authorList>
            <person name="Varghese N."/>
            <person name="Submissions S."/>
        </authorList>
    </citation>
    <scope>NUCLEOTIDE SEQUENCE [LARGE SCALE GENOMIC DNA]</scope>
    <source>
        <strain evidence="3 5">DSM 9789</strain>
    </source>
</reference>
<accession>A0A8G2L7I9</accession>
<dbReference type="HOGENOM" id="CLU_1010574_0_0_2"/>
<dbReference type="eggNOG" id="arCOG03699">
    <property type="taxonomic scope" value="Archaea"/>
</dbReference>
<dbReference type="Proteomes" id="UP000192315">
    <property type="component" value="Unassembled WGS sequence"/>
</dbReference>
<dbReference type="STRING" id="263820.PTO1300"/>
<dbReference type="PATRIC" id="fig|263820.9.peg.1350"/>
<protein>
    <submittedName>
        <fullName evidence="2">Cytochrome c oxidase assembly factor</fullName>
    </submittedName>
</protein>
<organism evidence="2 4">
    <name type="scientific">Picrophilus torridus (strain ATCC 700027 / DSM 9790 / JCM 10055 / NBRC 100828 / KAW 2/3)</name>
    <dbReference type="NCBI Taxonomy" id="1122961"/>
    <lineage>
        <taxon>Archaea</taxon>
        <taxon>Methanobacteriati</taxon>
        <taxon>Thermoplasmatota</taxon>
        <taxon>Thermoplasmata</taxon>
        <taxon>Thermoplasmatales</taxon>
        <taxon>Picrophilaceae</taxon>
        <taxon>Picrophilus</taxon>
    </lineage>
</organism>
<dbReference type="Proteomes" id="UP000000438">
    <property type="component" value="Chromosome"/>
</dbReference>